<reference evidence="1" key="1">
    <citation type="submission" date="2021-01" db="EMBL/GenBank/DDBJ databases">
        <authorList>
            <person name="Corre E."/>
            <person name="Pelletier E."/>
            <person name="Niang G."/>
            <person name="Scheremetjew M."/>
            <person name="Finn R."/>
            <person name="Kale V."/>
            <person name="Holt S."/>
            <person name="Cochrane G."/>
            <person name="Meng A."/>
            <person name="Brown T."/>
            <person name="Cohen L."/>
        </authorList>
    </citation>
    <scope>NUCLEOTIDE SEQUENCE</scope>
    <source>
        <strain evidence="1">RCC1614</strain>
    </source>
</reference>
<proteinExistence type="predicted"/>
<dbReference type="AlphaFoldDB" id="A0A7R9TKU8"/>
<evidence type="ECO:0000313" key="1">
    <source>
        <dbReference type="EMBL" id="CAD8238433.1"/>
    </source>
</evidence>
<accession>A0A7R9TKU8</accession>
<gene>
    <name evidence="1" type="ORF">MPUS1402_LOCUS6188</name>
</gene>
<sequence>MYSIYTFGTFEGTFESIEYCTFVPSYTSLLYKYNVSLYLRTSAPSFVHYDTFVRILLEVPPKLLRRHAYTTTHVCTEAVHIYGSTYIYICKTLRLIPSGGK</sequence>
<dbReference type="EMBL" id="HBDY01008343">
    <property type="protein sequence ID" value="CAD8238433.1"/>
    <property type="molecule type" value="Transcribed_RNA"/>
</dbReference>
<name>A0A7R9TKU8_MICPS</name>
<protein>
    <submittedName>
        <fullName evidence="1">Uncharacterized protein</fullName>
    </submittedName>
</protein>
<organism evidence="1">
    <name type="scientific">Micromonas pusilla</name>
    <name type="common">Picoplanktonic green alga</name>
    <name type="synonym">Chromulina pusilla</name>
    <dbReference type="NCBI Taxonomy" id="38833"/>
    <lineage>
        <taxon>Eukaryota</taxon>
        <taxon>Viridiplantae</taxon>
        <taxon>Chlorophyta</taxon>
        <taxon>Mamiellophyceae</taxon>
        <taxon>Mamiellales</taxon>
        <taxon>Mamiellaceae</taxon>
        <taxon>Micromonas</taxon>
    </lineage>
</organism>